<dbReference type="AlphaFoldDB" id="A0A8S0V332"/>
<name>A0A8S0V332_OLEEU</name>
<protein>
    <submittedName>
        <fullName evidence="2">Uncharacterized protein</fullName>
    </submittedName>
</protein>
<evidence type="ECO:0000256" key="1">
    <source>
        <dbReference type="SAM" id="MobiDB-lite"/>
    </source>
</evidence>
<accession>A0A8S0V332</accession>
<dbReference type="Gramene" id="OE9A034793T1">
    <property type="protein sequence ID" value="OE9A034793C1"/>
    <property type="gene ID" value="OE9A034793"/>
</dbReference>
<feature type="region of interest" description="Disordered" evidence="1">
    <location>
        <begin position="17"/>
        <end position="61"/>
    </location>
</feature>
<proteinExistence type="predicted"/>
<evidence type="ECO:0000313" key="2">
    <source>
        <dbReference type="EMBL" id="CAA3024318.1"/>
    </source>
</evidence>
<keyword evidence="3" id="KW-1185">Reference proteome</keyword>
<gene>
    <name evidence="2" type="ORF">OLEA9_A034793</name>
</gene>
<dbReference type="EMBL" id="CACTIH010009106">
    <property type="protein sequence ID" value="CAA3024318.1"/>
    <property type="molecule type" value="Genomic_DNA"/>
</dbReference>
<evidence type="ECO:0000313" key="3">
    <source>
        <dbReference type="Proteomes" id="UP000594638"/>
    </source>
</evidence>
<dbReference type="Proteomes" id="UP000594638">
    <property type="component" value="Unassembled WGS sequence"/>
</dbReference>
<organism evidence="2 3">
    <name type="scientific">Olea europaea subsp. europaea</name>
    <dbReference type="NCBI Taxonomy" id="158383"/>
    <lineage>
        <taxon>Eukaryota</taxon>
        <taxon>Viridiplantae</taxon>
        <taxon>Streptophyta</taxon>
        <taxon>Embryophyta</taxon>
        <taxon>Tracheophyta</taxon>
        <taxon>Spermatophyta</taxon>
        <taxon>Magnoliopsida</taxon>
        <taxon>eudicotyledons</taxon>
        <taxon>Gunneridae</taxon>
        <taxon>Pentapetalae</taxon>
        <taxon>asterids</taxon>
        <taxon>lamiids</taxon>
        <taxon>Lamiales</taxon>
        <taxon>Oleaceae</taxon>
        <taxon>Oleeae</taxon>
        <taxon>Olea</taxon>
    </lineage>
</organism>
<comment type="caution">
    <text evidence="2">The sequence shown here is derived from an EMBL/GenBank/DDBJ whole genome shotgun (WGS) entry which is preliminary data.</text>
</comment>
<reference evidence="2 3" key="1">
    <citation type="submission" date="2019-12" db="EMBL/GenBank/DDBJ databases">
        <authorList>
            <person name="Alioto T."/>
            <person name="Alioto T."/>
            <person name="Gomez Garrido J."/>
        </authorList>
    </citation>
    <scope>NUCLEOTIDE SEQUENCE [LARGE SCALE GENOMIC DNA]</scope>
</reference>
<sequence>MPHVLDDMFDAPLAEVESQPTRKVLASGKLAASRRNHRSTSRTPVTSDPNILPTIGNKRRTEGLTETLEEMVDMLKEIDADESSQLQATRVYAQRCSNTILATSRNS</sequence>